<accession>A0AAV8UAA5</accession>
<dbReference type="Proteomes" id="UP001159364">
    <property type="component" value="Linkage Group LG08"/>
</dbReference>
<name>A0AAV8UAA5_9ROSI</name>
<comment type="caution">
    <text evidence="1">The sequence shown here is derived from an EMBL/GenBank/DDBJ whole genome shotgun (WGS) entry which is preliminary data.</text>
</comment>
<dbReference type="AlphaFoldDB" id="A0AAV8UAA5"/>
<evidence type="ECO:0000313" key="1">
    <source>
        <dbReference type="EMBL" id="KAJ8899404.1"/>
    </source>
</evidence>
<sequence length="96" mass="11095">MKTNTHYPITNLKENYETRNSKLITGGFIFYFPPNAPVSALRCEKPVKSKGKMVKKLVKGHEVRYLLLQLLLVYVREIFRLFLSGDLVGSLQSMEF</sequence>
<reference evidence="1 2" key="1">
    <citation type="submission" date="2021-09" db="EMBL/GenBank/DDBJ databases">
        <title>Genomic insights and catalytic innovation underlie evolution of tropane alkaloids biosynthesis.</title>
        <authorList>
            <person name="Wang Y.-J."/>
            <person name="Tian T."/>
            <person name="Huang J.-P."/>
            <person name="Huang S.-X."/>
        </authorList>
    </citation>
    <scope>NUCLEOTIDE SEQUENCE [LARGE SCALE GENOMIC DNA]</scope>
    <source>
        <strain evidence="1">KIB-2018</strain>
        <tissue evidence="1">Leaf</tissue>
    </source>
</reference>
<organism evidence="1 2">
    <name type="scientific">Erythroxylum novogranatense</name>
    <dbReference type="NCBI Taxonomy" id="1862640"/>
    <lineage>
        <taxon>Eukaryota</taxon>
        <taxon>Viridiplantae</taxon>
        <taxon>Streptophyta</taxon>
        <taxon>Embryophyta</taxon>
        <taxon>Tracheophyta</taxon>
        <taxon>Spermatophyta</taxon>
        <taxon>Magnoliopsida</taxon>
        <taxon>eudicotyledons</taxon>
        <taxon>Gunneridae</taxon>
        <taxon>Pentapetalae</taxon>
        <taxon>rosids</taxon>
        <taxon>fabids</taxon>
        <taxon>Malpighiales</taxon>
        <taxon>Erythroxylaceae</taxon>
        <taxon>Erythroxylum</taxon>
    </lineage>
</organism>
<keyword evidence="2" id="KW-1185">Reference proteome</keyword>
<protein>
    <submittedName>
        <fullName evidence="1">Uncharacterized protein</fullName>
    </submittedName>
</protein>
<gene>
    <name evidence="1" type="ORF">K2173_018378</name>
</gene>
<proteinExistence type="predicted"/>
<dbReference type="EMBL" id="JAIWQS010000008">
    <property type="protein sequence ID" value="KAJ8899404.1"/>
    <property type="molecule type" value="Genomic_DNA"/>
</dbReference>
<evidence type="ECO:0000313" key="2">
    <source>
        <dbReference type="Proteomes" id="UP001159364"/>
    </source>
</evidence>